<accession>A0ABW3K041</accession>
<keyword evidence="1 6" id="KW-0645">Protease</keyword>
<keyword evidence="4 6" id="KW-0862">Zinc</keyword>
<dbReference type="PANTHER" id="PTHR22726:SF1">
    <property type="entry name" value="METALLOENDOPEPTIDASE OMA1, MITOCHONDRIAL"/>
    <property type="match status" value="1"/>
</dbReference>
<evidence type="ECO:0000256" key="7">
    <source>
        <dbReference type="SAM" id="Phobius"/>
    </source>
</evidence>
<evidence type="ECO:0000256" key="5">
    <source>
        <dbReference type="ARBA" id="ARBA00023049"/>
    </source>
</evidence>
<comment type="similarity">
    <text evidence="6">Belongs to the peptidase M48 family.</text>
</comment>
<evidence type="ECO:0000256" key="2">
    <source>
        <dbReference type="ARBA" id="ARBA00022723"/>
    </source>
</evidence>
<organism evidence="9 10">
    <name type="scientific">Ohtaekwangia kribbensis</name>
    <dbReference type="NCBI Taxonomy" id="688913"/>
    <lineage>
        <taxon>Bacteria</taxon>
        <taxon>Pseudomonadati</taxon>
        <taxon>Bacteroidota</taxon>
        <taxon>Cytophagia</taxon>
        <taxon>Cytophagales</taxon>
        <taxon>Fulvivirgaceae</taxon>
        <taxon>Ohtaekwangia</taxon>
    </lineage>
</organism>
<evidence type="ECO:0000259" key="8">
    <source>
        <dbReference type="Pfam" id="PF01435"/>
    </source>
</evidence>
<comment type="caution">
    <text evidence="9">The sequence shown here is derived from an EMBL/GenBank/DDBJ whole genome shotgun (WGS) entry which is preliminary data.</text>
</comment>
<dbReference type="Gene3D" id="3.30.2010.10">
    <property type="entry name" value="Metalloproteases ('zincins'), catalytic domain"/>
    <property type="match status" value="1"/>
</dbReference>
<feature type="transmembrane region" description="Helical" evidence="7">
    <location>
        <begin position="6"/>
        <end position="26"/>
    </location>
</feature>
<evidence type="ECO:0000313" key="10">
    <source>
        <dbReference type="Proteomes" id="UP001597112"/>
    </source>
</evidence>
<dbReference type="RefSeq" id="WP_377576015.1">
    <property type="nucleotide sequence ID" value="NZ_JBHTKA010000001.1"/>
</dbReference>
<evidence type="ECO:0000256" key="6">
    <source>
        <dbReference type="RuleBase" id="RU003983"/>
    </source>
</evidence>
<evidence type="ECO:0000313" key="9">
    <source>
        <dbReference type="EMBL" id="MFD0998771.1"/>
    </source>
</evidence>
<evidence type="ECO:0000256" key="1">
    <source>
        <dbReference type="ARBA" id="ARBA00022670"/>
    </source>
</evidence>
<gene>
    <name evidence="9" type="ORF">ACFQ21_05610</name>
</gene>
<feature type="domain" description="Peptidase M48" evidence="8">
    <location>
        <begin position="71"/>
        <end position="236"/>
    </location>
</feature>
<comment type="cofactor">
    <cofactor evidence="6">
        <name>Zn(2+)</name>
        <dbReference type="ChEBI" id="CHEBI:29105"/>
    </cofactor>
    <text evidence="6">Binds 1 zinc ion per subunit.</text>
</comment>
<evidence type="ECO:0000256" key="3">
    <source>
        <dbReference type="ARBA" id="ARBA00022801"/>
    </source>
</evidence>
<protein>
    <submittedName>
        <fullName evidence="9">M48 family metallopeptidase</fullName>
    </submittedName>
</protein>
<keyword evidence="3 6" id="KW-0378">Hydrolase</keyword>
<dbReference type="Proteomes" id="UP001597112">
    <property type="component" value="Unassembled WGS sequence"/>
</dbReference>
<reference evidence="10" key="1">
    <citation type="journal article" date="2019" name="Int. J. Syst. Evol. Microbiol.">
        <title>The Global Catalogue of Microorganisms (GCM) 10K type strain sequencing project: providing services to taxonomists for standard genome sequencing and annotation.</title>
        <authorList>
            <consortium name="The Broad Institute Genomics Platform"/>
            <consortium name="The Broad Institute Genome Sequencing Center for Infectious Disease"/>
            <person name="Wu L."/>
            <person name="Ma J."/>
        </authorList>
    </citation>
    <scope>NUCLEOTIDE SEQUENCE [LARGE SCALE GENOMIC DNA]</scope>
    <source>
        <strain evidence="10">CCUG 58938</strain>
    </source>
</reference>
<dbReference type="CDD" id="cd07332">
    <property type="entry name" value="M48C_Oma1_like"/>
    <property type="match status" value="1"/>
</dbReference>
<dbReference type="PANTHER" id="PTHR22726">
    <property type="entry name" value="METALLOENDOPEPTIDASE OMA1"/>
    <property type="match status" value="1"/>
</dbReference>
<keyword evidence="5 6" id="KW-0482">Metalloprotease</keyword>
<dbReference type="InterPro" id="IPR051156">
    <property type="entry name" value="Mito/Outer_Membr_Metalloprot"/>
</dbReference>
<keyword evidence="7" id="KW-1133">Transmembrane helix</keyword>
<proteinExistence type="inferred from homology"/>
<sequence>MANKILTQLVVIVVSFFGLWFLLSQIEYIGEGDMHRFAKESEKKLSEMILESITNTHDEIENEKVKAILDSIKVRLCEAKKLDCDKIKIHLVRSSEINAFALPDHHMVIYTGLLEYAKNAEEVAGVMAHEIGHMEKNHVMKKLVKEIGMEMLFTIAAGDAGNDISRETAKVLSSTAFDRKHEREADAFAVETLANADIDPQHLSNFFFRLARKDNLPEELAWISTHPDTKERSAEIIKQKKEYTYTSKPILVTPWESIQQLLVNTDDEDVDEIEEVVADAIDSTEVE</sequence>
<keyword evidence="2" id="KW-0479">Metal-binding</keyword>
<dbReference type="EMBL" id="JBHTKA010000001">
    <property type="protein sequence ID" value="MFD0998771.1"/>
    <property type="molecule type" value="Genomic_DNA"/>
</dbReference>
<name>A0ABW3K041_9BACT</name>
<evidence type="ECO:0000256" key="4">
    <source>
        <dbReference type="ARBA" id="ARBA00022833"/>
    </source>
</evidence>
<keyword evidence="7" id="KW-0472">Membrane</keyword>
<dbReference type="Pfam" id="PF01435">
    <property type="entry name" value="Peptidase_M48"/>
    <property type="match status" value="1"/>
</dbReference>
<keyword evidence="10" id="KW-1185">Reference proteome</keyword>
<keyword evidence="7" id="KW-0812">Transmembrane</keyword>
<dbReference type="InterPro" id="IPR001915">
    <property type="entry name" value="Peptidase_M48"/>
</dbReference>